<evidence type="ECO:0000256" key="1">
    <source>
        <dbReference type="SAM" id="SignalP"/>
    </source>
</evidence>
<accession>A0A135S389</accession>
<dbReference type="Gene3D" id="2.70.50.70">
    <property type="match status" value="1"/>
</dbReference>
<comment type="caution">
    <text evidence="3">The sequence shown here is derived from an EMBL/GenBank/DDBJ whole genome shotgun (WGS) entry which is preliminary data.</text>
</comment>
<feature type="signal peptide" evidence="1">
    <location>
        <begin position="1"/>
        <end position="20"/>
    </location>
</feature>
<dbReference type="InterPro" id="IPR005103">
    <property type="entry name" value="AA9_LPMO"/>
</dbReference>
<evidence type="ECO:0000313" key="3">
    <source>
        <dbReference type="EMBL" id="KXH30385.1"/>
    </source>
</evidence>
<sequence>MKAFIAILTTFVALSDLVSAHCEKPQEVKTVPSRTDSAPQLDRFTSLVVGGVNTGEYVHVRRNTNYNSPVTDVLSKDIVCNAGGLSSGPATQIATVAAGSTVNLSLPPPPSSHVFTPPLSASLFLTPSPFPCLHARDTLHPKIRESIRLETTH</sequence>
<dbReference type="Pfam" id="PF03443">
    <property type="entry name" value="AA9"/>
    <property type="match status" value="1"/>
</dbReference>
<dbReference type="Proteomes" id="UP000070054">
    <property type="component" value="Unassembled WGS sequence"/>
</dbReference>
<dbReference type="OrthoDB" id="6038816at2759"/>
<evidence type="ECO:0000313" key="4">
    <source>
        <dbReference type="Proteomes" id="UP000070054"/>
    </source>
</evidence>
<protein>
    <submittedName>
        <fullName evidence="3">Cellulose-growth-specific protein</fullName>
    </submittedName>
</protein>
<dbReference type="AlphaFoldDB" id="A0A135S389"/>
<feature type="domain" description="Auxiliary Activity family 9 catalytic" evidence="2">
    <location>
        <begin position="44"/>
        <end position="114"/>
    </location>
</feature>
<dbReference type="EMBL" id="JEMN01001663">
    <property type="protein sequence ID" value="KXH30385.1"/>
    <property type="molecule type" value="Genomic_DNA"/>
</dbReference>
<keyword evidence="4" id="KW-1185">Reference proteome</keyword>
<name>A0A135S389_9PEZI</name>
<proteinExistence type="predicted"/>
<feature type="chain" id="PRO_5007801709" evidence="1">
    <location>
        <begin position="21"/>
        <end position="153"/>
    </location>
</feature>
<gene>
    <name evidence="3" type="ORF">CNYM01_00553</name>
</gene>
<keyword evidence="1" id="KW-0732">Signal</keyword>
<evidence type="ECO:0000259" key="2">
    <source>
        <dbReference type="Pfam" id="PF03443"/>
    </source>
</evidence>
<organism evidence="3 4">
    <name type="scientific">Colletotrichum nymphaeae SA-01</name>
    <dbReference type="NCBI Taxonomy" id="1460502"/>
    <lineage>
        <taxon>Eukaryota</taxon>
        <taxon>Fungi</taxon>
        <taxon>Dikarya</taxon>
        <taxon>Ascomycota</taxon>
        <taxon>Pezizomycotina</taxon>
        <taxon>Sordariomycetes</taxon>
        <taxon>Hypocreomycetidae</taxon>
        <taxon>Glomerellales</taxon>
        <taxon>Glomerellaceae</taxon>
        <taxon>Colletotrichum</taxon>
        <taxon>Colletotrichum acutatum species complex</taxon>
    </lineage>
</organism>
<reference evidence="3 4" key="1">
    <citation type="submission" date="2014-02" db="EMBL/GenBank/DDBJ databases">
        <title>The genome sequence of Colletotrichum nymphaeae SA-01.</title>
        <authorList>
            <person name="Baroncelli R."/>
            <person name="Thon M.R."/>
        </authorList>
    </citation>
    <scope>NUCLEOTIDE SEQUENCE [LARGE SCALE GENOMIC DNA]</scope>
    <source>
        <strain evidence="3 4">SA-01</strain>
    </source>
</reference>